<dbReference type="AlphaFoldDB" id="A0A382BMD4"/>
<feature type="transmembrane region" description="Helical" evidence="1">
    <location>
        <begin position="115"/>
        <end position="140"/>
    </location>
</feature>
<reference evidence="2" key="1">
    <citation type="submission" date="2018-05" db="EMBL/GenBank/DDBJ databases">
        <authorList>
            <person name="Lanie J.A."/>
            <person name="Ng W.-L."/>
            <person name="Kazmierczak K.M."/>
            <person name="Andrzejewski T.M."/>
            <person name="Davidsen T.M."/>
            <person name="Wayne K.J."/>
            <person name="Tettelin H."/>
            <person name="Glass J.I."/>
            <person name="Rusch D."/>
            <person name="Podicherti R."/>
            <person name="Tsui H.-C.T."/>
            <person name="Winkler M.E."/>
        </authorList>
    </citation>
    <scope>NUCLEOTIDE SEQUENCE</scope>
</reference>
<feature type="transmembrane region" description="Helical" evidence="1">
    <location>
        <begin position="52"/>
        <end position="84"/>
    </location>
</feature>
<sequence length="141" mass="15864">MNEIIAYETLINLIQCLIGIFISIALIQSAIDKLNDRKGNLDWLSDHFSDTILNYFVPLLLLIITITELLSGLLLFIGVLFNILYSNIDLLVIGFLLSAINFIFLFFGQRVAKDYAGAAVIVNYFILNILGLISILFSFIK</sequence>
<feature type="transmembrane region" description="Helical" evidence="1">
    <location>
        <begin position="12"/>
        <end position="31"/>
    </location>
</feature>
<organism evidence="2">
    <name type="scientific">marine metagenome</name>
    <dbReference type="NCBI Taxonomy" id="408172"/>
    <lineage>
        <taxon>unclassified sequences</taxon>
        <taxon>metagenomes</taxon>
        <taxon>ecological metagenomes</taxon>
    </lineage>
</organism>
<keyword evidence="1" id="KW-1133">Transmembrane helix</keyword>
<name>A0A382BMD4_9ZZZZ</name>
<accession>A0A382BMD4</accession>
<dbReference type="EMBL" id="UINC01030383">
    <property type="protein sequence ID" value="SVB14691.1"/>
    <property type="molecule type" value="Genomic_DNA"/>
</dbReference>
<evidence type="ECO:0000313" key="2">
    <source>
        <dbReference type="EMBL" id="SVB14691.1"/>
    </source>
</evidence>
<evidence type="ECO:0008006" key="3">
    <source>
        <dbReference type="Google" id="ProtNLM"/>
    </source>
</evidence>
<protein>
    <recommendedName>
        <fullName evidence="3">DoxX family protein</fullName>
    </recommendedName>
</protein>
<keyword evidence="1" id="KW-0812">Transmembrane</keyword>
<keyword evidence="1" id="KW-0472">Membrane</keyword>
<proteinExistence type="predicted"/>
<evidence type="ECO:0000256" key="1">
    <source>
        <dbReference type="SAM" id="Phobius"/>
    </source>
</evidence>
<gene>
    <name evidence="2" type="ORF">METZ01_LOCUS167545</name>
</gene>
<feature type="transmembrane region" description="Helical" evidence="1">
    <location>
        <begin position="90"/>
        <end position="108"/>
    </location>
</feature>